<name>E1YLL6_9BACT</name>
<organism evidence="3">
    <name type="scientific">uncultured Desulfobacterium sp</name>
    <dbReference type="NCBI Taxonomy" id="201089"/>
    <lineage>
        <taxon>Bacteria</taxon>
        <taxon>Pseudomonadati</taxon>
        <taxon>Thermodesulfobacteriota</taxon>
        <taxon>Desulfobacteria</taxon>
        <taxon>Desulfobacterales</taxon>
        <taxon>Desulfobacteriaceae</taxon>
        <taxon>Desulfobacterium</taxon>
        <taxon>environmental samples</taxon>
    </lineage>
</organism>
<reference evidence="3" key="1">
    <citation type="journal article" date="2011" name="Environ. Microbiol.">
        <title>Genomic insights into the metabolic potential of the polycyclic aromatic hydrocarbon degrading sulfate-reducing Deltaproteobacterium N47.</title>
        <authorList>
            <person name="Bergmann F."/>
            <person name="Selesi D."/>
            <person name="Weinmaier T."/>
            <person name="Tischler P."/>
            <person name="Rattei T."/>
            <person name="Meckenstock R.U."/>
        </authorList>
    </citation>
    <scope>NUCLEOTIDE SEQUENCE</scope>
</reference>
<evidence type="ECO:0000256" key="1">
    <source>
        <dbReference type="ARBA" id="ARBA00006226"/>
    </source>
</evidence>
<dbReference type="PANTHER" id="PTHR33755">
    <property type="entry name" value="TOXIN PARE1-RELATED"/>
    <property type="match status" value="1"/>
</dbReference>
<dbReference type="AlphaFoldDB" id="E1YLL6"/>
<evidence type="ECO:0000256" key="2">
    <source>
        <dbReference type="ARBA" id="ARBA00022649"/>
    </source>
</evidence>
<dbReference type="InterPro" id="IPR007712">
    <property type="entry name" value="RelE/ParE_toxin"/>
</dbReference>
<comment type="similarity">
    <text evidence="1">Belongs to the RelE toxin family.</text>
</comment>
<dbReference type="PANTHER" id="PTHR33755:SF5">
    <property type="entry name" value="TYPE II TOXIN-ANTITOXIN SYSTEM RELE_PARE FAMILY TOXIN"/>
    <property type="match status" value="1"/>
</dbReference>
<protein>
    <recommendedName>
        <fullName evidence="4">Plasmid stabilization system</fullName>
    </recommendedName>
</protein>
<dbReference type="Pfam" id="PF05016">
    <property type="entry name" value="ParE_toxin"/>
    <property type="match status" value="1"/>
</dbReference>
<dbReference type="InterPro" id="IPR051803">
    <property type="entry name" value="TA_system_RelE-like_toxin"/>
</dbReference>
<proteinExistence type="inferred from homology"/>
<sequence>MQIVWTQEALERLAEIEEYISKDSPNRAVNFINYLIEQAETLIEHPKIGRVVPEVGNENIRELIAKRYRIIYRVSLKRIEILTVFEGHRLLRIEELEDN</sequence>
<evidence type="ECO:0000313" key="3">
    <source>
        <dbReference type="EMBL" id="CBX30999.1"/>
    </source>
</evidence>
<dbReference type="NCBIfam" id="TIGR02385">
    <property type="entry name" value="RelE_StbE"/>
    <property type="match status" value="1"/>
</dbReference>
<dbReference type="Gene3D" id="3.30.2310.20">
    <property type="entry name" value="RelE-like"/>
    <property type="match status" value="1"/>
</dbReference>
<keyword evidence="2" id="KW-1277">Toxin-antitoxin system</keyword>
<dbReference type="InterPro" id="IPR035093">
    <property type="entry name" value="RelE/ParE_toxin_dom_sf"/>
</dbReference>
<evidence type="ECO:0008006" key="4">
    <source>
        <dbReference type="Google" id="ProtNLM"/>
    </source>
</evidence>
<accession>E1YLL6</accession>
<gene>
    <name evidence="3" type="ORF">N47_E45110</name>
</gene>
<dbReference type="EMBL" id="FR695877">
    <property type="protein sequence ID" value="CBX30999.1"/>
    <property type="molecule type" value="Genomic_DNA"/>
</dbReference>